<name>A0A5J6VMM2_9VIRU</name>
<feature type="compositionally biased region" description="Basic residues" evidence="1">
    <location>
        <begin position="132"/>
        <end position="141"/>
    </location>
</feature>
<sequence length="192" mass="22018">MNLSNRIRTFGKTGMFNFDIHAPTQHPPCPSTNRCAGIGSDNCISGYRDWYYTNSLTTPQQLLYKKKETFTDNPSHVTWHTNNITILQNQMHLHYNKICETQNDRLNYFNGSLSDRVIAKKKTNVNVPSHGNSRHTSKTNHRPGSATPNTMGVDIKHGSYNRYLLKKKAKQQNGQLEKHRALLKNTNICFNL</sequence>
<accession>A0A5J6VMM2</accession>
<dbReference type="EMBL" id="MN448295">
    <property type="protein sequence ID" value="QFG74867.1"/>
    <property type="molecule type" value="Genomic_DNA"/>
</dbReference>
<organism evidence="2">
    <name type="scientific">Megaviridae environmental sample</name>
    <dbReference type="NCBI Taxonomy" id="1737588"/>
    <lineage>
        <taxon>Viruses</taxon>
        <taxon>Varidnaviria</taxon>
        <taxon>Bamfordvirae</taxon>
        <taxon>Nucleocytoviricota</taxon>
        <taxon>Megaviricetes</taxon>
        <taxon>Imitervirales</taxon>
        <taxon>Mimiviridae</taxon>
        <taxon>environmental samples</taxon>
    </lineage>
</organism>
<evidence type="ECO:0000256" key="1">
    <source>
        <dbReference type="SAM" id="MobiDB-lite"/>
    </source>
</evidence>
<reference evidence="2" key="1">
    <citation type="journal article" date="2019" name="Philos. Trans. R. Soc. Lond., B, Biol. Sci.">
        <title>Targeted metagenomic recovery of four divergent viruses reveals shared and distinctive characteristics of giant viruses of marine eukaryotes.</title>
        <authorList>
            <person name="Needham D.M."/>
            <person name="Poirier C."/>
            <person name="Hehenberger E."/>
            <person name="Jimenez V."/>
            <person name="Swalwell J.E."/>
            <person name="Santoro A.E."/>
            <person name="Worden A.Z."/>
        </authorList>
    </citation>
    <scope>NUCLEOTIDE SEQUENCE</scope>
    <source>
        <strain evidence="2">OPacV-421</strain>
    </source>
</reference>
<proteinExistence type="predicted"/>
<protein>
    <submittedName>
        <fullName evidence="2">Uncharacterized protein</fullName>
    </submittedName>
</protein>
<evidence type="ECO:0000313" key="2">
    <source>
        <dbReference type="EMBL" id="QFG74867.1"/>
    </source>
</evidence>
<feature type="region of interest" description="Disordered" evidence="1">
    <location>
        <begin position="124"/>
        <end position="153"/>
    </location>
</feature>